<dbReference type="AlphaFoldDB" id="A0A520MFK2"/>
<dbReference type="SUPFAM" id="SSF52283">
    <property type="entry name" value="Formate/glycerate dehydrogenase catalytic domain-like"/>
    <property type="match status" value="1"/>
</dbReference>
<feature type="non-terminal residue" evidence="2">
    <location>
        <position position="71"/>
    </location>
</feature>
<organism evidence="2 3">
    <name type="scientific">SAR86 cluster bacterium</name>
    <dbReference type="NCBI Taxonomy" id="2030880"/>
    <lineage>
        <taxon>Bacteria</taxon>
        <taxon>Pseudomonadati</taxon>
        <taxon>Pseudomonadota</taxon>
        <taxon>Gammaproteobacteria</taxon>
        <taxon>SAR86 cluster</taxon>
    </lineage>
</organism>
<dbReference type="InterPro" id="IPR006139">
    <property type="entry name" value="D-isomer_2_OHA_DH_cat_dom"/>
</dbReference>
<gene>
    <name evidence="2" type="ORF">EVA96_03235</name>
</gene>
<feature type="domain" description="D-isomer specific 2-hydroxyacid dehydrogenase catalytic" evidence="1">
    <location>
        <begin position="30"/>
        <end position="71"/>
    </location>
</feature>
<accession>A0A520MFK2</accession>
<dbReference type="EMBL" id="SHBI01000025">
    <property type="protein sequence ID" value="RZO19999.1"/>
    <property type="molecule type" value="Genomic_DNA"/>
</dbReference>
<evidence type="ECO:0000313" key="3">
    <source>
        <dbReference type="Proteomes" id="UP000315782"/>
    </source>
</evidence>
<comment type="caution">
    <text evidence="2">The sequence shown here is derived from an EMBL/GenBank/DDBJ whole genome shotgun (WGS) entry which is preliminary data.</text>
</comment>
<dbReference type="GO" id="GO:0051287">
    <property type="term" value="F:NAD binding"/>
    <property type="evidence" value="ECO:0007669"/>
    <property type="project" value="InterPro"/>
</dbReference>
<name>A0A520MFK2_9GAMM</name>
<reference evidence="2 3" key="1">
    <citation type="submission" date="2019-02" db="EMBL/GenBank/DDBJ databases">
        <title>Prokaryotic population dynamics and viral predation in marine succession experiment using metagenomics: the confinement effect.</title>
        <authorList>
            <person name="Haro-Moreno J.M."/>
            <person name="Rodriguez-Valera F."/>
            <person name="Lopez-Perez M."/>
        </authorList>
    </citation>
    <scope>NUCLEOTIDE SEQUENCE [LARGE SCALE GENOMIC DNA]</scope>
    <source>
        <strain evidence="2">MED-G163</strain>
    </source>
</reference>
<dbReference type="Proteomes" id="UP000315782">
    <property type="component" value="Unassembled WGS sequence"/>
</dbReference>
<evidence type="ECO:0000259" key="1">
    <source>
        <dbReference type="Pfam" id="PF00389"/>
    </source>
</evidence>
<dbReference type="Gene3D" id="3.40.50.720">
    <property type="entry name" value="NAD(P)-binding Rossmann-like Domain"/>
    <property type="match status" value="1"/>
</dbReference>
<dbReference type="GO" id="GO:0016616">
    <property type="term" value="F:oxidoreductase activity, acting on the CH-OH group of donors, NAD or NADP as acceptor"/>
    <property type="evidence" value="ECO:0007669"/>
    <property type="project" value="InterPro"/>
</dbReference>
<sequence>MYTYKIFNNIAEDGLEVLTNNSYHVDEIDPDALIIRSQIISDEDFNNSLKCIGRAGAGTNNISVKEATKKG</sequence>
<protein>
    <submittedName>
        <fullName evidence="2">3-phosphoglycerate dehydrogenase</fullName>
    </submittedName>
</protein>
<evidence type="ECO:0000313" key="2">
    <source>
        <dbReference type="EMBL" id="RZO19999.1"/>
    </source>
</evidence>
<dbReference type="Pfam" id="PF00389">
    <property type="entry name" value="2-Hacid_dh"/>
    <property type="match status" value="1"/>
</dbReference>
<proteinExistence type="predicted"/>